<sequence length="105" mass="11789">MDKKVQCAMKVLCAAEADDVTLFLEPVPIPFSRLNLISSEDLPTCFMNLSRTTGVAVHCIFRATECLTNFKQPAQPVVNEKLILIKGELEKKRRRRGNAIQVKSN</sequence>
<comment type="caution">
    <text evidence="1">The sequence shown here is derived from an EMBL/GenBank/DDBJ whole genome shotgun (WGS) entry which is preliminary data.</text>
</comment>
<proteinExistence type="predicted"/>
<accession>A0ABP1R6Z7</accession>
<name>A0ABP1R6Z7_9HEXA</name>
<evidence type="ECO:0000313" key="1">
    <source>
        <dbReference type="EMBL" id="CAL8121564.1"/>
    </source>
</evidence>
<organism evidence="1 2">
    <name type="scientific">Orchesella dallaii</name>
    <dbReference type="NCBI Taxonomy" id="48710"/>
    <lineage>
        <taxon>Eukaryota</taxon>
        <taxon>Metazoa</taxon>
        <taxon>Ecdysozoa</taxon>
        <taxon>Arthropoda</taxon>
        <taxon>Hexapoda</taxon>
        <taxon>Collembola</taxon>
        <taxon>Entomobryomorpha</taxon>
        <taxon>Entomobryoidea</taxon>
        <taxon>Orchesellidae</taxon>
        <taxon>Orchesellinae</taxon>
        <taxon>Orchesella</taxon>
    </lineage>
</organism>
<keyword evidence="2" id="KW-1185">Reference proteome</keyword>
<gene>
    <name evidence="1" type="ORF">ODALV1_LOCUS19445</name>
</gene>
<evidence type="ECO:0000313" key="2">
    <source>
        <dbReference type="Proteomes" id="UP001642540"/>
    </source>
</evidence>
<reference evidence="1 2" key="1">
    <citation type="submission" date="2024-08" db="EMBL/GenBank/DDBJ databases">
        <authorList>
            <person name="Cucini C."/>
            <person name="Frati F."/>
        </authorList>
    </citation>
    <scope>NUCLEOTIDE SEQUENCE [LARGE SCALE GENOMIC DNA]</scope>
</reference>
<protein>
    <submittedName>
        <fullName evidence="1">Uncharacterized protein</fullName>
    </submittedName>
</protein>
<dbReference type="Proteomes" id="UP001642540">
    <property type="component" value="Unassembled WGS sequence"/>
</dbReference>
<dbReference type="EMBL" id="CAXLJM020000065">
    <property type="protein sequence ID" value="CAL8121564.1"/>
    <property type="molecule type" value="Genomic_DNA"/>
</dbReference>